<feature type="chain" id="PRO_5002554101" description="DUF481 domain-containing protein" evidence="1">
    <location>
        <begin position="33"/>
        <end position="246"/>
    </location>
</feature>
<evidence type="ECO:0008006" key="4">
    <source>
        <dbReference type="Google" id="ProtNLM"/>
    </source>
</evidence>
<name>A0A0G3G571_9GAMM</name>
<evidence type="ECO:0000313" key="3">
    <source>
        <dbReference type="Proteomes" id="UP000064201"/>
    </source>
</evidence>
<dbReference type="KEGG" id="tvr:TVD_04060"/>
<gene>
    <name evidence="2" type="ORF">TVD_04060</name>
</gene>
<proteinExistence type="predicted"/>
<dbReference type="Proteomes" id="UP000064201">
    <property type="component" value="Chromosome"/>
</dbReference>
<evidence type="ECO:0000256" key="1">
    <source>
        <dbReference type="SAM" id="SignalP"/>
    </source>
</evidence>
<reference evidence="2 3" key="1">
    <citation type="submission" date="2015-04" db="EMBL/GenBank/DDBJ databases">
        <title>Complete Sequence for the Genome of the Thioalkalivibrio versutus D301.</title>
        <authorList>
            <person name="Mu T."/>
            <person name="Zhou J."/>
            <person name="Xu X."/>
        </authorList>
    </citation>
    <scope>NUCLEOTIDE SEQUENCE [LARGE SCALE GENOMIC DNA]</scope>
    <source>
        <strain evidence="2 3">D301</strain>
    </source>
</reference>
<feature type="signal peptide" evidence="1">
    <location>
        <begin position="1"/>
        <end position="32"/>
    </location>
</feature>
<keyword evidence="3" id="KW-1185">Reference proteome</keyword>
<organism evidence="2 3">
    <name type="scientific">Thioalkalivibrio versutus</name>
    <dbReference type="NCBI Taxonomy" id="106634"/>
    <lineage>
        <taxon>Bacteria</taxon>
        <taxon>Pseudomonadati</taxon>
        <taxon>Pseudomonadota</taxon>
        <taxon>Gammaproteobacteria</taxon>
        <taxon>Chromatiales</taxon>
        <taxon>Ectothiorhodospiraceae</taxon>
        <taxon>Thioalkalivibrio</taxon>
    </lineage>
</organism>
<dbReference type="AlphaFoldDB" id="A0A0G3G571"/>
<keyword evidence="1" id="KW-0732">Signal</keyword>
<sequence>MRPLRARAWRSGWFVVSLVVAGLALGTGAASAADRYSLVVPPQTQGIAGAGVTLRDEPETGRDTESRYRLSVRSTGDASALDEADNAFGGTRLFEAVGGYHQELGGGFGYGLNLGVGMETRPDWNELGPSGESTAYFTDFSFGPTFASGRFDSQFRVGVRQPLSSEDRDLGFGYGDRSRETGRTAGYLSLDGRLRLQNQSELSLSLYYDDYSLNSADNWLADRLEFEGVSREPASSVIGVEMGLTF</sequence>
<accession>A0A0G3G571</accession>
<dbReference type="PATRIC" id="fig|106634.4.peg.826"/>
<dbReference type="EMBL" id="CP011367">
    <property type="protein sequence ID" value="AKJ96410.1"/>
    <property type="molecule type" value="Genomic_DNA"/>
</dbReference>
<evidence type="ECO:0000313" key="2">
    <source>
        <dbReference type="EMBL" id="AKJ96410.1"/>
    </source>
</evidence>
<dbReference type="STRING" id="106634.TVD_04060"/>
<protein>
    <recommendedName>
        <fullName evidence="4">DUF481 domain-containing protein</fullName>
    </recommendedName>
</protein>